<feature type="domain" description="Endonuclease/exonuclease/phosphatase" evidence="1">
    <location>
        <begin position="112"/>
        <end position="224"/>
    </location>
</feature>
<sequence length="405" mass="47157">MKHTTAPAHMTSEYQIIQWNCNGFNNHIDDTKLLISNINCLAICIQESKFKSNYHKNIKNFKCFYKNLNTTNTAHGGVCIYVNNMVEASELQLNTDLQAIAIKISFPIKCILCSIYLPGSETLSKSSLNNLINQFDLPYMLLGDFNSHNTMWGSEKTDQRGKIIYDFINENDINLMNNINCPTHVSLAYKSFSHIDLSLISPQIARYFEWTVCDDLHNSDHYPILIKYKDFSPSLQRRETWNINKAKWDNFQCELKGSFNAFNSINDLEEHIVNSIIESAKNAIPIKSSTVNKRQVPWWNHKIKTLIKERRKLLKKFKNNINSENLANYLKMKATIRKEIRASRKKSWITFCETNHTTAPVFMHCSRRIRKMANNRFVTELNSLTPRFEELQLTSITRTRDHIEG</sequence>
<dbReference type="GeneID" id="131805727"/>
<protein>
    <submittedName>
        <fullName evidence="3">Uncharacterized protein LOC131805727</fullName>
    </submittedName>
</protein>
<dbReference type="Proteomes" id="UP001652621">
    <property type="component" value="Unplaced"/>
</dbReference>
<dbReference type="InterPro" id="IPR036691">
    <property type="entry name" value="Endo/exonu/phosph_ase_sf"/>
</dbReference>
<dbReference type="RefSeq" id="XP_058985264.1">
    <property type="nucleotide sequence ID" value="XM_059129281.1"/>
</dbReference>
<dbReference type="PANTHER" id="PTHR36688:SF2">
    <property type="entry name" value="ENDONUCLEASE_EXONUCLEASE_PHOSPHATASE DOMAIN-CONTAINING PROTEIN"/>
    <property type="match status" value="1"/>
</dbReference>
<evidence type="ECO:0000313" key="3">
    <source>
        <dbReference type="RefSeq" id="XP_058985264.1"/>
    </source>
</evidence>
<dbReference type="Pfam" id="PF14529">
    <property type="entry name" value="Exo_endo_phos_2"/>
    <property type="match status" value="1"/>
</dbReference>
<organism evidence="2 3">
    <name type="scientific">Musca domestica</name>
    <name type="common">House fly</name>
    <dbReference type="NCBI Taxonomy" id="7370"/>
    <lineage>
        <taxon>Eukaryota</taxon>
        <taxon>Metazoa</taxon>
        <taxon>Ecdysozoa</taxon>
        <taxon>Arthropoda</taxon>
        <taxon>Hexapoda</taxon>
        <taxon>Insecta</taxon>
        <taxon>Pterygota</taxon>
        <taxon>Neoptera</taxon>
        <taxon>Endopterygota</taxon>
        <taxon>Diptera</taxon>
        <taxon>Brachycera</taxon>
        <taxon>Muscomorpha</taxon>
        <taxon>Muscoidea</taxon>
        <taxon>Muscidae</taxon>
        <taxon>Musca</taxon>
    </lineage>
</organism>
<dbReference type="InterPro" id="IPR005135">
    <property type="entry name" value="Endo/exonuclease/phosphatase"/>
</dbReference>
<gene>
    <name evidence="3" type="primary">LOC131805727</name>
</gene>
<dbReference type="SUPFAM" id="SSF56219">
    <property type="entry name" value="DNase I-like"/>
    <property type="match status" value="1"/>
</dbReference>
<dbReference type="InterPro" id="IPR052560">
    <property type="entry name" value="RdDP_mobile_element"/>
</dbReference>
<evidence type="ECO:0000313" key="2">
    <source>
        <dbReference type="Proteomes" id="UP001652621"/>
    </source>
</evidence>
<evidence type="ECO:0000259" key="1">
    <source>
        <dbReference type="Pfam" id="PF14529"/>
    </source>
</evidence>
<proteinExistence type="predicted"/>
<accession>A0ABM3VHJ6</accession>
<dbReference type="PANTHER" id="PTHR36688">
    <property type="entry name" value="ENDO/EXONUCLEASE/PHOSPHATASE DOMAIN-CONTAINING PROTEIN"/>
    <property type="match status" value="1"/>
</dbReference>
<keyword evidence="2" id="KW-1185">Reference proteome</keyword>
<reference evidence="3" key="1">
    <citation type="submission" date="2025-08" db="UniProtKB">
        <authorList>
            <consortium name="RefSeq"/>
        </authorList>
    </citation>
    <scope>IDENTIFICATION</scope>
    <source>
        <strain evidence="3">Aabys</strain>
        <tissue evidence="3">Whole body</tissue>
    </source>
</reference>
<dbReference type="Gene3D" id="3.60.10.10">
    <property type="entry name" value="Endonuclease/exonuclease/phosphatase"/>
    <property type="match status" value="1"/>
</dbReference>
<name>A0ABM3VHJ6_MUSDO</name>